<evidence type="ECO:0000256" key="1">
    <source>
        <dbReference type="SAM" id="Coils"/>
    </source>
</evidence>
<feature type="transmembrane region" description="Helical" evidence="3">
    <location>
        <begin position="20"/>
        <end position="40"/>
    </location>
</feature>
<proteinExistence type="predicted"/>
<keyword evidence="3" id="KW-1133">Transmembrane helix</keyword>
<feature type="transmembrane region" description="Helical" evidence="3">
    <location>
        <begin position="52"/>
        <end position="75"/>
    </location>
</feature>
<feature type="coiled-coil region" evidence="1">
    <location>
        <begin position="133"/>
        <end position="171"/>
    </location>
</feature>
<gene>
    <name evidence="4" type="ORF">Lsed01_00836</name>
</gene>
<evidence type="ECO:0000313" key="4">
    <source>
        <dbReference type="EMBL" id="GAA5518409.1"/>
    </source>
</evidence>
<keyword evidence="5" id="KW-1185">Reference proteome</keyword>
<protein>
    <recommendedName>
        <fullName evidence="6">DUF2637 domain-containing protein</fullName>
    </recommendedName>
</protein>
<feature type="transmembrane region" description="Helical" evidence="3">
    <location>
        <begin position="108"/>
        <end position="132"/>
    </location>
</feature>
<comment type="caution">
    <text evidence="4">The sequence shown here is derived from an EMBL/GenBank/DDBJ whole genome shotgun (WGS) entry which is preliminary data.</text>
</comment>
<evidence type="ECO:0000313" key="5">
    <source>
        <dbReference type="Proteomes" id="UP001426770"/>
    </source>
</evidence>
<feature type="compositionally biased region" description="Basic and acidic residues" evidence="2">
    <location>
        <begin position="297"/>
        <end position="306"/>
    </location>
</feature>
<name>A0ABP9WEZ6_9MICO</name>
<evidence type="ECO:0008006" key="6">
    <source>
        <dbReference type="Google" id="ProtNLM"/>
    </source>
</evidence>
<dbReference type="EMBL" id="BAABRR010000003">
    <property type="protein sequence ID" value="GAA5518409.1"/>
    <property type="molecule type" value="Genomic_DNA"/>
</dbReference>
<dbReference type="Pfam" id="PF10935">
    <property type="entry name" value="DUF2637"/>
    <property type="match status" value="1"/>
</dbReference>
<feature type="region of interest" description="Disordered" evidence="2">
    <location>
        <begin position="265"/>
        <end position="306"/>
    </location>
</feature>
<dbReference type="Proteomes" id="UP001426770">
    <property type="component" value="Unassembled WGS sequence"/>
</dbReference>
<accession>A0ABP9WEZ6</accession>
<dbReference type="InterPro" id="IPR021235">
    <property type="entry name" value="DUF2637"/>
</dbReference>
<keyword evidence="1" id="KW-0175">Coiled coil</keyword>
<sequence>MARTSAPINHRDDAWTRRVAVFGTLVVAGANGVLSFHSLASVAADEGFPEGWGWLFPIGVDSMMLTMAVVALHGAMRGMRLWFAYAGTFLGAAVSVYGNVMYAYDGSILRIILHSVPPLFLLMSVEGVFYMYRVRLDDRAVQEQEDAREAAREAKAEARRQSQIARQQEKAPRATALASTALASTVRAAAAATLDKARVAAIEGVLAGAEYKALVDANTANVDLAVFVMERVPGTTNLDLTHAGFLSLPTDEGRAHRDRVRAAWKKASERMEAGASSADGSSDKGEQSVAALAGDSEADRRVLSAA</sequence>
<evidence type="ECO:0000256" key="3">
    <source>
        <dbReference type="SAM" id="Phobius"/>
    </source>
</evidence>
<keyword evidence="3" id="KW-0472">Membrane</keyword>
<keyword evidence="3" id="KW-0812">Transmembrane</keyword>
<organism evidence="4 5">
    <name type="scientific">Demequina sediminis</name>
    <dbReference type="NCBI Taxonomy" id="1930058"/>
    <lineage>
        <taxon>Bacteria</taxon>
        <taxon>Bacillati</taxon>
        <taxon>Actinomycetota</taxon>
        <taxon>Actinomycetes</taxon>
        <taxon>Micrococcales</taxon>
        <taxon>Demequinaceae</taxon>
        <taxon>Demequina</taxon>
    </lineage>
</organism>
<evidence type="ECO:0000256" key="2">
    <source>
        <dbReference type="SAM" id="MobiDB-lite"/>
    </source>
</evidence>
<feature type="transmembrane region" description="Helical" evidence="3">
    <location>
        <begin position="82"/>
        <end position="102"/>
    </location>
</feature>
<reference evidence="4 5" key="1">
    <citation type="submission" date="2024-02" db="EMBL/GenBank/DDBJ databases">
        <title>Lysinimicrobium sediminis NBRC 112286.</title>
        <authorList>
            <person name="Ichikawa N."/>
            <person name="Katano-Makiyama Y."/>
            <person name="Hidaka K."/>
        </authorList>
    </citation>
    <scope>NUCLEOTIDE SEQUENCE [LARGE SCALE GENOMIC DNA]</scope>
    <source>
        <strain evidence="4 5">NBRC 112286</strain>
    </source>
</reference>